<feature type="region of interest" description="Disordered" evidence="1">
    <location>
        <begin position="1680"/>
        <end position="1713"/>
    </location>
</feature>
<feature type="compositionally biased region" description="Low complexity" evidence="1">
    <location>
        <begin position="1070"/>
        <end position="1091"/>
    </location>
</feature>
<feature type="compositionally biased region" description="Polar residues" evidence="1">
    <location>
        <begin position="943"/>
        <end position="967"/>
    </location>
</feature>
<feature type="compositionally biased region" description="Low complexity" evidence="1">
    <location>
        <begin position="1740"/>
        <end position="1751"/>
    </location>
</feature>
<feature type="region of interest" description="Disordered" evidence="1">
    <location>
        <begin position="1514"/>
        <end position="1535"/>
    </location>
</feature>
<dbReference type="EMBL" id="QKKF02029694">
    <property type="protein sequence ID" value="RZF35051.1"/>
    <property type="molecule type" value="Genomic_DNA"/>
</dbReference>
<accession>A0A482WPE7</accession>
<feature type="region of interest" description="Disordered" evidence="1">
    <location>
        <begin position="279"/>
        <end position="346"/>
    </location>
</feature>
<evidence type="ECO:0000313" key="2">
    <source>
        <dbReference type="EMBL" id="RZF35051.1"/>
    </source>
</evidence>
<feature type="region of interest" description="Disordered" evidence="1">
    <location>
        <begin position="32"/>
        <end position="94"/>
    </location>
</feature>
<feature type="compositionally biased region" description="Polar residues" evidence="1">
    <location>
        <begin position="1257"/>
        <end position="1273"/>
    </location>
</feature>
<sequence length="1872" mass="210510">MWRLVLLAASVVAVDERWSRQASDRRINDWIPVNSPTASPHQHHAAQHQHQGARAVSDQLPSAASASLPSVLTPPIQPQSTNQHPRLLPPPPPSTDGLFQHAAATNGFLNSFPPRQFLPPSRPQQTRFQQNLQQQQQSLTDTAGIPPHLFQVGPHQFSNNDQTSQAQFVGPQFLQAQPQQPFVTLTGPQVLQQTIPNFQEFQLQNNQPIYLQQPAALPNVFGQPPPPPPPPPPSQLVSRPASQQSPNVTKSFKFPEQQNEDKEVQLLYVPVETLRQRGRTLPSGRFQNVRGNSFTSNQNSFNGNQNSLNGNQNSFEQAQAKTTDLTTKTQFRGQKPQESGQQIFSGSNGQLLQGFQESQAPKNFFQETSGPQFPSQTPKQFFQETSAPNLQTTPKQFYQETPAPQVKSQPSSLSQQYIPEHTTAYSGLDLQSPSSGGISVTPGSLDVSSTVAKSNFESLQNDGPSQTSDRFNNNYNQYKQESSQESNFRPQKQEPVENYQTQTFSNENIYNQFGFGDESRLTTLPPPHQPPLSVYMETNAHSKISDVLTLLKSSKTIPVLDTVGPDSPQVFVGPSNLSPPSGYLKFELPYLSSLDNNRVERKVDRLPFFVAPLNFQPPPGYSKIPFPAPHIGSVVVSNLTVLRTALHDKPFAFDSTDQNTPSSVEQPYTVPVDISPISPQLPSLINSLQDDNKYYQSTTTELPLTTTPAFPRRNTQRGSSRGYSTTTTTEAPPATRRPANRQRRPYNNNRHRVTQGLPSTTPEPIITTLPPQNEHPQNDEQKFYSDFTTENVQQNFNQNFRQPVYETPQRVQFSSQNQAAPQLTQNQQDQFANQFSFNSDSNNNQQFYLNEQVQPEYKQQFSNQEQQYIQNSEENIKVPAEISNPFYNTPKSFVPAQEQTTEEILSDITQQITTESERIPSSNRNSGQRRDPLRQRFRGRNPPHSTTEQTASEPQEYQPQVKTNSKAQEQQYLQQTVQYNQNNNKYDGQHSNYPSNTERSDEQSVTESDQGFKITYPDTDSRASPSPINKDNGQSGQFYNQFQGQQQIHQQQPQFNGNAAQTQFESSTENIQNNVNSQQQGNQQQSFSNSQLPTSTFQNSQQAFDDSSVRYDSGEMTDKPINQQRLTKYTRTRGRGGQSSREQVDHDTPTHYNSRNRDHPYSTQQSKENDQSFDNTYTSTTESDLEKETPKPVTVRVRGRVRGRTRSNVRQSTTTERPNYPEGVFESSTSEEQIRKPLRNTNTADRGQHNRHAYRLRTSTTSESSNDGESSTHASDKSTTESAAAIPVSRTYNHVLNRNKVRRPTGTTASDRHITVQSTTPSYTQEDSNTKYLLRTTRKPLTTKLTTGRGRIRRPSKTALTTTEITPVESERDSFAPSAASNEVLDPYYSNQNSNYNNNNNYESQNDKYLVKQQQRPVSSYTETPVRHRQTSPATNSDEDYWNQAVTIQQSNSYDFSAESSPVTQSTLSGQYFSDEYYDHKQTPSYAEGPVYNPSHDQTPFSSNEQLVAFGKSKTKPAYEQSGKVNQWNEKEESKEEQYDIDGKLITDSNQGDFYVNHQTQSAEGKVPVDSVHDESKAMKHETLNKEMQITEDEQGAHSEAEKTTKDSTNNPTKLIDPVTGKKPGRRRGTWVRVRVNKKPHDVFETAESQNLASLTNNAIKSAGVKDTSINKDKAEEYTIPANHRPTDPYSADGSEMDVAEPSTTTTTTTAAPAVDYEKTLTDMIRDMLNEQQEEDGDETTTQQQQESNEQPDNHKQENVTTTVPTIIEEITGSNEVATTVTVHDIEAAPVTVLPEILTTIKTVPEDKESVTESVESSTDIVTSLPRVLGTSTTTEISMETEICYRGRCVKSKKNKKKQPQPDFESDLMPVE</sequence>
<feature type="region of interest" description="Disordered" evidence="1">
    <location>
        <begin position="1590"/>
        <end position="1628"/>
    </location>
</feature>
<feature type="compositionally biased region" description="Low complexity" evidence="1">
    <location>
        <begin position="291"/>
        <end position="315"/>
    </location>
</feature>
<comment type="caution">
    <text evidence="2">The sequence shown here is derived from an EMBL/GenBank/DDBJ whole genome shotgun (WGS) entry which is preliminary data.</text>
</comment>
<feature type="compositionally biased region" description="Basic residues" evidence="1">
    <location>
        <begin position="738"/>
        <end position="753"/>
    </location>
</feature>
<feature type="compositionally biased region" description="Basic and acidic residues" evidence="1">
    <location>
        <begin position="1107"/>
        <end position="1118"/>
    </location>
</feature>
<feature type="region of interest" description="Disordered" evidence="1">
    <location>
        <begin position="699"/>
        <end position="779"/>
    </location>
</feature>
<name>A0A482WPE7_LAOST</name>
<evidence type="ECO:0000256" key="1">
    <source>
        <dbReference type="SAM" id="MobiDB-lite"/>
    </source>
</evidence>
<feature type="compositionally biased region" description="Polar residues" evidence="1">
    <location>
        <begin position="235"/>
        <end position="250"/>
    </location>
</feature>
<feature type="region of interest" description="Disordered" evidence="1">
    <location>
        <begin position="217"/>
        <end position="259"/>
    </location>
</feature>
<feature type="compositionally biased region" description="Low complexity" evidence="1">
    <location>
        <begin position="1032"/>
        <end position="1058"/>
    </location>
</feature>
<feature type="compositionally biased region" description="Low complexity" evidence="1">
    <location>
        <begin position="725"/>
        <end position="737"/>
    </location>
</feature>
<feature type="compositionally biased region" description="Pro residues" evidence="1">
    <location>
        <begin position="223"/>
        <end position="234"/>
    </location>
</feature>
<feature type="compositionally biased region" description="Polar residues" evidence="1">
    <location>
        <begin position="1022"/>
        <end position="1031"/>
    </location>
</feature>
<feature type="compositionally biased region" description="Low complexity" evidence="1">
    <location>
        <begin position="757"/>
        <end position="771"/>
    </location>
</feature>
<feature type="region of interest" description="Disordered" evidence="1">
    <location>
        <begin position="1733"/>
        <end position="1760"/>
    </location>
</feature>
<feature type="region of interest" description="Disordered" evidence="1">
    <location>
        <begin position="909"/>
        <end position="968"/>
    </location>
</feature>
<evidence type="ECO:0000313" key="3">
    <source>
        <dbReference type="Proteomes" id="UP000291343"/>
    </source>
</evidence>
<feature type="region of interest" description="Disordered" evidence="1">
    <location>
        <begin position="1412"/>
        <end position="1438"/>
    </location>
</feature>
<gene>
    <name evidence="2" type="ORF">LSTR_LSTR009643</name>
</gene>
<feature type="compositionally biased region" description="Polar residues" evidence="1">
    <location>
        <begin position="989"/>
        <end position="1009"/>
    </location>
</feature>
<feature type="compositionally biased region" description="Low complexity" evidence="1">
    <location>
        <begin position="699"/>
        <end position="708"/>
    </location>
</feature>
<feature type="compositionally biased region" description="Polar residues" evidence="1">
    <location>
        <begin position="1412"/>
        <end position="1423"/>
    </location>
</feature>
<proteinExistence type="predicted"/>
<dbReference type="STRING" id="195883.A0A482WPE7"/>
<feature type="compositionally biased region" description="Basic and acidic residues" evidence="1">
    <location>
        <begin position="1595"/>
        <end position="1606"/>
    </location>
</feature>
<organism evidence="2 3">
    <name type="scientific">Laodelphax striatellus</name>
    <name type="common">Small brown planthopper</name>
    <name type="synonym">Delphax striatella</name>
    <dbReference type="NCBI Taxonomy" id="195883"/>
    <lineage>
        <taxon>Eukaryota</taxon>
        <taxon>Metazoa</taxon>
        <taxon>Ecdysozoa</taxon>
        <taxon>Arthropoda</taxon>
        <taxon>Hexapoda</taxon>
        <taxon>Insecta</taxon>
        <taxon>Pterygota</taxon>
        <taxon>Neoptera</taxon>
        <taxon>Paraneoptera</taxon>
        <taxon>Hemiptera</taxon>
        <taxon>Auchenorrhyncha</taxon>
        <taxon>Fulgoroidea</taxon>
        <taxon>Delphacidae</taxon>
        <taxon>Criomorphinae</taxon>
        <taxon>Laodelphax</taxon>
    </lineage>
</organism>
<reference evidence="2 3" key="1">
    <citation type="journal article" date="2017" name="Gigascience">
        <title>Genome sequence of the small brown planthopper, Laodelphax striatellus.</title>
        <authorList>
            <person name="Zhu J."/>
            <person name="Jiang F."/>
            <person name="Wang X."/>
            <person name="Yang P."/>
            <person name="Bao Y."/>
            <person name="Zhao W."/>
            <person name="Wang W."/>
            <person name="Lu H."/>
            <person name="Wang Q."/>
            <person name="Cui N."/>
            <person name="Li J."/>
            <person name="Chen X."/>
            <person name="Luo L."/>
            <person name="Yu J."/>
            <person name="Kang L."/>
            <person name="Cui F."/>
        </authorList>
    </citation>
    <scope>NUCLEOTIDE SEQUENCE [LARGE SCALE GENOMIC DNA]</scope>
    <source>
        <strain evidence="2">Lst14</strain>
    </source>
</reference>
<feature type="compositionally biased region" description="Polar residues" evidence="1">
    <location>
        <begin position="1305"/>
        <end position="1331"/>
    </location>
</feature>
<feature type="compositionally biased region" description="Polar residues" evidence="1">
    <location>
        <begin position="1208"/>
        <end position="1217"/>
    </location>
</feature>
<feature type="compositionally biased region" description="Basic residues" evidence="1">
    <location>
        <begin position="1197"/>
        <end position="1207"/>
    </location>
</feature>
<protein>
    <submittedName>
        <fullName evidence="2">Uncharacterized protein</fullName>
    </submittedName>
</protein>
<keyword evidence="3" id="KW-1185">Reference proteome</keyword>
<dbReference type="InParanoid" id="A0A482WPE7"/>
<feature type="region of interest" description="Disordered" evidence="1">
    <location>
        <begin position="1851"/>
        <end position="1872"/>
    </location>
</feature>
<dbReference type="FunCoup" id="A0A482WPE7">
    <property type="interactions" value="2"/>
</dbReference>
<feature type="compositionally biased region" description="Low complexity" evidence="1">
    <location>
        <begin position="60"/>
        <end position="74"/>
    </location>
</feature>
<feature type="region of interest" description="Disordered" evidence="1">
    <location>
        <begin position="426"/>
        <end position="446"/>
    </location>
</feature>
<feature type="region of interest" description="Disordered" evidence="1">
    <location>
        <begin position="982"/>
        <end position="1332"/>
    </location>
</feature>
<feature type="compositionally biased region" description="Polar residues" evidence="1">
    <location>
        <begin position="909"/>
        <end position="926"/>
    </location>
</feature>
<feature type="compositionally biased region" description="Basic and acidic residues" evidence="1">
    <location>
        <begin position="1142"/>
        <end position="1160"/>
    </location>
</feature>
<feature type="compositionally biased region" description="Polar residues" evidence="1">
    <location>
        <begin position="1092"/>
        <end position="1105"/>
    </location>
</feature>
<dbReference type="OrthoDB" id="6382824at2759"/>
<feature type="compositionally biased region" description="Polar residues" evidence="1">
    <location>
        <begin position="1059"/>
        <end position="1069"/>
    </location>
</feature>
<dbReference type="Proteomes" id="UP000291343">
    <property type="component" value="Unassembled WGS sequence"/>
</dbReference>
<feature type="compositionally biased region" description="Polar residues" evidence="1">
    <location>
        <begin position="316"/>
        <end position="346"/>
    </location>
</feature>
<feature type="compositionally biased region" description="Polar residues" evidence="1">
    <location>
        <begin position="1161"/>
        <end position="1182"/>
    </location>
</feature>